<evidence type="ECO:0000259" key="1">
    <source>
        <dbReference type="PROSITE" id="PS51459"/>
    </source>
</evidence>
<accession>A0A3B0RH23</accession>
<dbReference type="NCBIfam" id="TIGR01550">
    <property type="entry name" value="DOC_P1"/>
    <property type="match status" value="1"/>
</dbReference>
<dbReference type="AlphaFoldDB" id="A0A3B0RH23"/>
<dbReference type="PANTHER" id="PTHR39426:SF1">
    <property type="entry name" value="HOMOLOGY TO DEATH-ON-CURING PROTEIN OF PHAGE P1"/>
    <property type="match status" value="1"/>
</dbReference>
<reference evidence="2" key="1">
    <citation type="submission" date="2018-06" db="EMBL/GenBank/DDBJ databases">
        <authorList>
            <person name="Zhirakovskaya E."/>
        </authorList>
    </citation>
    <scope>NUCLEOTIDE SEQUENCE</scope>
</reference>
<organism evidence="2">
    <name type="scientific">hydrothermal vent metagenome</name>
    <dbReference type="NCBI Taxonomy" id="652676"/>
    <lineage>
        <taxon>unclassified sequences</taxon>
        <taxon>metagenomes</taxon>
        <taxon>ecological metagenomes</taxon>
    </lineage>
</organism>
<dbReference type="SUPFAM" id="SSF140931">
    <property type="entry name" value="Fic-like"/>
    <property type="match status" value="1"/>
</dbReference>
<dbReference type="PROSITE" id="PS51459">
    <property type="entry name" value="FIDO"/>
    <property type="match status" value="1"/>
</dbReference>
<dbReference type="Pfam" id="PF02661">
    <property type="entry name" value="Fic"/>
    <property type="match status" value="1"/>
</dbReference>
<dbReference type="EMBL" id="UOED01000077">
    <property type="protein sequence ID" value="VAV92704.1"/>
    <property type="molecule type" value="Genomic_DNA"/>
</dbReference>
<dbReference type="PANTHER" id="PTHR39426">
    <property type="entry name" value="HOMOLOGY TO DEATH-ON-CURING PROTEIN OF PHAGE P1"/>
    <property type="match status" value="1"/>
</dbReference>
<dbReference type="InterPro" id="IPR006440">
    <property type="entry name" value="Doc"/>
</dbReference>
<dbReference type="InterPro" id="IPR003812">
    <property type="entry name" value="Fido"/>
</dbReference>
<feature type="domain" description="Fido" evidence="1">
    <location>
        <begin position="7"/>
        <end position="123"/>
    </location>
</feature>
<proteinExistence type="predicted"/>
<dbReference type="InterPro" id="IPR053737">
    <property type="entry name" value="Type_II_TA_Toxin"/>
</dbReference>
<sequence length="128" mass="13900">MTPIYWIEKEVILAVHEEQLADHGGAVGVRDANLLDSALARPRNLVAYGDPDIAELAAAYAYGTIRNHPFVDGNKRTGLVAAELFLALNGYELTASDENCVLTILNVADRCLSEADLCKWISENITIG</sequence>
<evidence type="ECO:0000313" key="2">
    <source>
        <dbReference type="EMBL" id="VAV92704.1"/>
    </source>
</evidence>
<name>A0A3B0RH23_9ZZZZ</name>
<protein>
    <submittedName>
        <fullName evidence="2">Death on curing protein, Doc toxin</fullName>
    </submittedName>
</protein>
<dbReference type="PIRSF" id="PIRSF018297">
    <property type="entry name" value="Doc"/>
    <property type="match status" value="1"/>
</dbReference>
<dbReference type="InterPro" id="IPR036597">
    <property type="entry name" value="Fido-like_dom_sf"/>
</dbReference>
<gene>
    <name evidence="2" type="ORF">MNBD_ALPHA02-2065</name>
</gene>
<dbReference type="Gene3D" id="1.20.120.1870">
    <property type="entry name" value="Fic/DOC protein, Fido domain"/>
    <property type="match status" value="1"/>
</dbReference>
<dbReference type="GO" id="GO:0016301">
    <property type="term" value="F:kinase activity"/>
    <property type="evidence" value="ECO:0007669"/>
    <property type="project" value="InterPro"/>
</dbReference>